<sequence>MKLSLLSVRSLQAVLVFAAVFLVGCASGPKIHSVYEKGINFSEYKTFAFLDSVEPAGEQAYRSLTNKYLQEAIRKELTSRGLTEQKGGDLLVGFHVSTKEKITSTSSPSMNAGYYGYRGRYGYSYGMGYGTETRVSQYTEGTLNIDVVDANQKQLVWEGVAVGKLKEPKENKLRGDIHAVVQQIFMEYPVAAPMVVNQ</sequence>
<evidence type="ECO:0000313" key="3">
    <source>
        <dbReference type="Proteomes" id="UP001320119"/>
    </source>
</evidence>
<dbReference type="RefSeq" id="WP_236985913.1">
    <property type="nucleotide sequence ID" value="NZ_AP023086.1"/>
</dbReference>
<dbReference type="PROSITE" id="PS51257">
    <property type="entry name" value="PROKAR_LIPOPROTEIN"/>
    <property type="match status" value="1"/>
</dbReference>
<dbReference type="Proteomes" id="UP001320119">
    <property type="component" value="Chromosome"/>
</dbReference>
<dbReference type="EMBL" id="AP023086">
    <property type="protein sequence ID" value="BCD96411.1"/>
    <property type="molecule type" value="Genomic_DNA"/>
</dbReference>
<dbReference type="AlphaFoldDB" id="A0AAN1WF23"/>
<protein>
    <recommendedName>
        <fullName evidence="1">DUF4136 domain-containing protein</fullName>
    </recommendedName>
</protein>
<organism evidence="2 3">
    <name type="scientific">Marinagarivorans cellulosilyticus</name>
    <dbReference type="NCBI Taxonomy" id="2721545"/>
    <lineage>
        <taxon>Bacteria</taxon>
        <taxon>Pseudomonadati</taxon>
        <taxon>Pseudomonadota</taxon>
        <taxon>Gammaproteobacteria</taxon>
        <taxon>Cellvibrionales</taxon>
        <taxon>Cellvibrionaceae</taxon>
        <taxon>Marinagarivorans</taxon>
    </lineage>
</organism>
<dbReference type="KEGG" id="marq:MARGE09_P0611"/>
<accession>A0AAN1WF23</accession>
<name>A0AAN1WF23_9GAMM</name>
<feature type="domain" description="DUF4136" evidence="1">
    <location>
        <begin position="33"/>
        <end position="189"/>
    </location>
</feature>
<reference evidence="2 3" key="1">
    <citation type="journal article" date="2022" name="IScience">
        <title>An ultrasensitive nanofiber-based assay for enzymatic hydrolysis and deep-sea microbial degradation of cellulose.</title>
        <authorList>
            <person name="Tsudome M."/>
            <person name="Tachioka M."/>
            <person name="Miyazaki M."/>
            <person name="Uchimura K."/>
            <person name="Tsuda M."/>
            <person name="Takaki Y."/>
            <person name="Deguchi S."/>
        </authorList>
    </citation>
    <scope>NUCLEOTIDE SEQUENCE [LARGE SCALE GENOMIC DNA]</scope>
    <source>
        <strain evidence="2 3">GE09</strain>
    </source>
</reference>
<proteinExistence type="predicted"/>
<dbReference type="InterPro" id="IPR025411">
    <property type="entry name" value="DUF4136"/>
</dbReference>
<evidence type="ECO:0000313" key="2">
    <source>
        <dbReference type="EMBL" id="BCD96411.1"/>
    </source>
</evidence>
<dbReference type="Gene3D" id="3.30.160.670">
    <property type="match status" value="1"/>
</dbReference>
<evidence type="ECO:0000259" key="1">
    <source>
        <dbReference type="Pfam" id="PF13590"/>
    </source>
</evidence>
<keyword evidence="3" id="KW-1185">Reference proteome</keyword>
<dbReference type="Pfam" id="PF13590">
    <property type="entry name" value="DUF4136"/>
    <property type="match status" value="1"/>
</dbReference>
<gene>
    <name evidence="2" type="ORF">MARGE09_P0611</name>
</gene>